<feature type="domain" description="SGNH hydrolase-type esterase" evidence="2">
    <location>
        <begin position="136"/>
        <end position="274"/>
    </location>
</feature>
<organism evidence="3 4">
    <name type="scientific">Phormidium yuhuli AB48</name>
    <dbReference type="NCBI Taxonomy" id="2940671"/>
    <lineage>
        <taxon>Bacteria</taxon>
        <taxon>Bacillati</taxon>
        <taxon>Cyanobacteriota</taxon>
        <taxon>Cyanophyceae</taxon>
        <taxon>Oscillatoriophycideae</taxon>
        <taxon>Oscillatoriales</taxon>
        <taxon>Oscillatoriaceae</taxon>
        <taxon>Phormidium</taxon>
        <taxon>Phormidium yuhuli</taxon>
    </lineage>
</organism>
<evidence type="ECO:0000313" key="4">
    <source>
        <dbReference type="Proteomes" id="UP001056708"/>
    </source>
</evidence>
<name>A0ABY5ALQ7_9CYAN</name>
<feature type="signal peptide" evidence="1">
    <location>
        <begin position="1"/>
        <end position="17"/>
    </location>
</feature>
<protein>
    <submittedName>
        <fullName evidence="3">GDSL-type esterase/lipase family protein</fullName>
    </submittedName>
</protein>
<dbReference type="RefSeq" id="WP_252661946.1">
    <property type="nucleotide sequence ID" value="NZ_CP098611.1"/>
</dbReference>
<dbReference type="InterPro" id="IPR036514">
    <property type="entry name" value="SGNH_hydro_sf"/>
</dbReference>
<dbReference type="InterPro" id="IPR051532">
    <property type="entry name" value="Ester_Hydrolysis_Enzymes"/>
</dbReference>
<accession>A0ABY5ALQ7</accession>
<dbReference type="InterPro" id="IPR013830">
    <property type="entry name" value="SGNH_hydro"/>
</dbReference>
<dbReference type="PANTHER" id="PTHR30383">
    <property type="entry name" value="THIOESTERASE 1/PROTEASE 1/LYSOPHOSPHOLIPASE L1"/>
    <property type="match status" value="1"/>
</dbReference>
<feature type="chain" id="PRO_5045504127" evidence="1">
    <location>
        <begin position="18"/>
        <end position="296"/>
    </location>
</feature>
<keyword evidence="4" id="KW-1185">Reference proteome</keyword>
<dbReference type="EMBL" id="CP098611">
    <property type="protein sequence ID" value="USR90149.1"/>
    <property type="molecule type" value="Genomic_DNA"/>
</dbReference>
<dbReference type="Gene3D" id="3.40.50.1110">
    <property type="entry name" value="SGNH hydrolase"/>
    <property type="match status" value="1"/>
</dbReference>
<keyword evidence="1" id="KW-0732">Signal</keyword>
<proteinExistence type="predicted"/>
<evidence type="ECO:0000259" key="2">
    <source>
        <dbReference type="Pfam" id="PF13472"/>
    </source>
</evidence>
<dbReference type="Proteomes" id="UP001056708">
    <property type="component" value="Chromosome"/>
</dbReference>
<sequence length="296" mass="33138">MNPLSLALALGTLPLLAQLTPPSLPHLLNSEVVVSESGTAVTPPAPPRARRVPNTTAQLYQQRLAALEAGQLYTRLPRHSFQELWETARQNPTYEQWTALLWEEAKATAAGQADNRLCVTIGDSLTQWLPPGIFVGDRLWLNQGISGDNTARIRQRLGLLEGTRPSTIFLMAGVNDLIAGRSVEEVLFNQQDIIYQLRSRYPQAQVVVQSILPTNHQAVNNEDIRAVNRELAQIARREGAVFLDLYPHFSDEVGRMQPEFSTDGIHLSDRGYALWQTFLQQVEDQLARDPSVFNRI</sequence>
<dbReference type="SUPFAM" id="SSF52266">
    <property type="entry name" value="SGNH hydrolase"/>
    <property type="match status" value="1"/>
</dbReference>
<dbReference type="PANTHER" id="PTHR30383:SF5">
    <property type="entry name" value="SGNH HYDROLASE-TYPE ESTERASE DOMAIN-CONTAINING PROTEIN"/>
    <property type="match status" value="1"/>
</dbReference>
<evidence type="ECO:0000313" key="3">
    <source>
        <dbReference type="EMBL" id="USR90149.1"/>
    </source>
</evidence>
<dbReference type="Pfam" id="PF13472">
    <property type="entry name" value="Lipase_GDSL_2"/>
    <property type="match status" value="1"/>
</dbReference>
<reference evidence="3" key="1">
    <citation type="submission" date="2022-06" db="EMBL/GenBank/DDBJ databases">
        <title>Genome sequence of Phormidium yuhuli AB48 isolated from an industrial photobioreactor environment.</title>
        <authorList>
            <person name="Qiu Y."/>
            <person name="Noonan A.J.C."/>
            <person name="Dofher K."/>
            <person name="Koch M."/>
            <person name="Kieft B."/>
            <person name="Lin X."/>
            <person name="Ziels R.M."/>
            <person name="Hallam S.J."/>
        </authorList>
    </citation>
    <scope>NUCLEOTIDE SEQUENCE</scope>
    <source>
        <strain evidence="3">AB48</strain>
    </source>
</reference>
<evidence type="ECO:0000256" key="1">
    <source>
        <dbReference type="SAM" id="SignalP"/>
    </source>
</evidence>
<gene>
    <name evidence="3" type="ORF">NEA10_15025</name>
</gene>